<evidence type="ECO:0000313" key="2">
    <source>
        <dbReference type="Proteomes" id="UP000887116"/>
    </source>
</evidence>
<sequence length="126" mass="13586">MHSPPDCSRMVASCGAVPHPSCRAVALPPPTPPPWISGRDGGLRMLSSTTAALGAASAIPHPPMIPTTTTTAFDCLGTASLELLQQRYWQPASRSKKFFYHHCILSVKHRETTGKVPKVLFRIILG</sequence>
<dbReference type="OrthoDB" id="10627218at2759"/>
<dbReference type="Proteomes" id="UP000887116">
    <property type="component" value="Unassembled WGS sequence"/>
</dbReference>
<organism evidence="1 2">
    <name type="scientific">Trichonephila clavata</name>
    <name type="common">Joro spider</name>
    <name type="synonym">Nephila clavata</name>
    <dbReference type="NCBI Taxonomy" id="2740835"/>
    <lineage>
        <taxon>Eukaryota</taxon>
        <taxon>Metazoa</taxon>
        <taxon>Ecdysozoa</taxon>
        <taxon>Arthropoda</taxon>
        <taxon>Chelicerata</taxon>
        <taxon>Arachnida</taxon>
        <taxon>Araneae</taxon>
        <taxon>Araneomorphae</taxon>
        <taxon>Entelegynae</taxon>
        <taxon>Araneoidea</taxon>
        <taxon>Nephilidae</taxon>
        <taxon>Trichonephila</taxon>
    </lineage>
</organism>
<reference evidence="1" key="1">
    <citation type="submission" date="2020-07" db="EMBL/GenBank/DDBJ databases">
        <title>Multicomponent nature underlies the extraordinary mechanical properties of spider dragline silk.</title>
        <authorList>
            <person name="Kono N."/>
            <person name="Nakamura H."/>
            <person name="Mori M."/>
            <person name="Yoshida Y."/>
            <person name="Ohtoshi R."/>
            <person name="Malay A.D."/>
            <person name="Moran D.A.P."/>
            <person name="Tomita M."/>
            <person name="Numata K."/>
            <person name="Arakawa K."/>
        </authorList>
    </citation>
    <scope>NUCLEOTIDE SEQUENCE</scope>
</reference>
<keyword evidence="2" id="KW-1185">Reference proteome</keyword>
<evidence type="ECO:0000313" key="1">
    <source>
        <dbReference type="EMBL" id="GFQ95466.1"/>
    </source>
</evidence>
<name>A0A8X6L4R6_TRICU</name>
<proteinExistence type="predicted"/>
<dbReference type="EMBL" id="BMAO01024458">
    <property type="protein sequence ID" value="GFQ95466.1"/>
    <property type="molecule type" value="Genomic_DNA"/>
</dbReference>
<protein>
    <submittedName>
        <fullName evidence="1">Uncharacterized protein</fullName>
    </submittedName>
</protein>
<gene>
    <name evidence="1" type="ORF">TNCT_605351</name>
</gene>
<comment type="caution">
    <text evidence="1">The sequence shown here is derived from an EMBL/GenBank/DDBJ whole genome shotgun (WGS) entry which is preliminary data.</text>
</comment>
<accession>A0A8X6L4R6</accession>
<dbReference type="AlphaFoldDB" id="A0A8X6L4R6"/>